<dbReference type="EMBL" id="VXCE01000013">
    <property type="protein sequence ID" value="KAA8476332.1"/>
    <property type="molecule type" value="Genomic_DNA"/>
</dbReference>
<dbReference type="Proteomes" id="UP001221338">
    <property type="component" value="Unassembled WGS sequence"/>
</dbReference>
<accession>A0A5M9GNP5</accession>
<dbReference type="InterPro" id="IPR016169">
    <property type="entry name" value="FAD-bd_PCMH_sub2"/>
</dbReference>
<evidence type="ECO:0000256" key="3">
    <source>
        <dbReference type="ARBA" id="ARBA00023002"/>
    </source>
</evidence>
<keyword evidence="2" id="KW-0274">FAD</keyword>
<reference evidence="6 10" key="3">
    <citation type="submission" date="2023-03" db="EMBL/GenBank/DDBJ databases">
        <title>Genetic diversity of Bacillus cereus sensu lato isolates from Slovenia.</title>
        <authorList>
            <person name="Abdelli M."/>
        </authorList>
    </citation>
    <scope>NUCLEOTIDE SEQUENCE [LARGE SCALE GENOMIC DNA]</scope>
    <source>
        <strain evidence="6 10">SIBC61B</strain>
    </source>
</reference>
<dbReference type="PANTHER" id="PTHR42934:SF1">
    <property type="entry name" value="GLYCOLATE OXIDASE SUBUNIT GLCD"/>
    <property type="match status" value="1"/>
</dbReference>
<sequence>MVKVKLMNELSIQEFLDENAYEYETDISKLEIYNYDAYVTKGDARFIIFPSSQEQFSNLVQRLNRHQIPYLIRASGTNYCGSVQAREEDIIISTIKIPLHVTSETERLFTVPASIRLKEINERISGNQKFYPPDPSSHNICTMGGTIAMNAGGAKCYMYGVTSNYIRTLKMLTPKFGEVLLGSKYLYALSNQALKHMVIGSEGTLGAFTESVIETQNQLEYHKDLVLNFLDYQQAIEFVFYIIENKLLTNSIDMSTNPYIPNKSKGVGAKLIIGIEHDDEETVNQKITYLKEAVSKFNGRVTAEGNLHELRIKVVQNNVKHILENTNKKKYFLFDTVVPRSRLKEIIDYFFSLSLSFDFPLLNTYHAGDGNIHPTVFYDPESEEEMEKLELFLFLIIKKAKELGGAISGEHGIGIEKKHLQYILSAKYQNKMYEMIKDYFDPNHLMNKGKMFSNFNDSQKYVHRISQLKNTYHITECTSLDYVKYEPVKEDGLKDVSVKEPFEEVNERLNKSELTIPYYPVINLKYSLEELVRLNIPSFMDNFYNLDSLIRAVEFEDSKTIGAKTLKNVEGYNLVPLCALFDGIKEYTIKNVFLEELYTRFYFYKIDVNLEEPFEILENEKVKKYLIDYYVCSNGTLILMFSKAIEHEQFLLFDVFKGENLGEYNTFTIISLKESLPFSIIKFKNWLYMNNERCLIVFDKEIDEIELNSLKPLSLSIRRIEDRKSHYIFLDEKLRQQINIQSQVEEGLKNELFKLC</sequence>
<evidence type="ECO:0000313" key="8">
    <source>
        <dbReference type="Proteomes" id="UP000194422"/>
    </source>
</evidence>
<feature type="domain" description="FAD-binding PCMH-type" evidence="4">
    <location>
        <begin position="40"/>
        <end position="218"/>
    </location>
</feature>
<dbReference type="Gene3D" id="3.30.70.2740">
    <property type="match status" value="1"/>
</dbReference>
<dbReference type="PANTHER" id="PTHR42934">
    <property type="entry name" value="GLYCOLATE OXIDASE SUBUNIT GLCD"/>
    <property type="match status" value="1"/>
</dbReference>
<dbReference type="InterPro" id="IPR004113">
    <property type="entry name" value="FAD-bd_oxidored_4_C"/>
</dbReference>
<dbReference type="GO" id="GO:0071949">
    <property type="term" value="F:FAD binding"/>
    <property type="evidence" value="ECO:0007669"/>
    <property type="project" value="InterPro"/>
</dbReference>
<dbReference type="SUPFAM" id="SSF56176">
    <property type="entry name" value="FAD-binding/transporter-associated domain-like"/>
    <property type="match status" value="1"/>
</dbReference>
<dbReference type="Gene3D" id="3.30.465.10">
    <property type="match status" value="1"/>
</dbReference>
<evidence type="ECO:0000256" key="2">
    <source>
        <dbReference type="ARBA" id="ARBA00022827"/>
    </source>
</evidence>
<dbReference type="EMBL" id="JARPRV010000009">
    <property type="protein sequence ID" value="MDG0942928.1"/>
    <property type="molecule type" value="Genomic_DNA"/>
</dbReference>
<dbReference type="Pfam" id="PF01565">
    <property type="entry name" value="FAD_binding_4"/>
    <property type="match status" value="1"/>
</dbReference>
<dbReference type="Proteomes" id="UP000325411">
    <property type="component" value="Unassembled WGS sequence"/>
</dbReference>
<name>A0A5M9GNP5_9BACI</name>
<evidence type="ECO:0000313" key="10">
    <source>
        <dbReference type="Proteomes" id="UP001221338"/>
    </source>
</evidence>
<dbReference type="InterPro" id="IPR036318">
    <property type="entry name" value="FAD-bd_PCMH-like_sf"/>
</dbReference>
<dbReference type="SUPFAM" id="SSF55103">
    <property type="entry name" value="FAD-linked oxidases, C-terminal domain"/>
    <property type="match status" value="1"/>
</dbReference>
<protein>
    <submittedName>
        <fullName evidence="5">FAD-binding protein</fullName>
    </submittedName>
    <submittedName>
        <fullName evidence="6">FAD-linked oxidase C-terminal domain-containing protein</fullName>
    </submittedName>
    <submittedName>
        <fullName evidence="7">Putative FAD-linked oxidoreductase</fullName>
        <ecNumber evidence="7">1.-.-.-</ecNumber>
    </submittedName>
</protein>
<evidence type="ECO:0000313" key="5">
    <source>
        <dbReference type="EMBL" id="KAA8476332.1"/>
    </source>
</evidence>
<dbReference type="EC" id="1.-.-.-" evidence="7"/>
<dbReference type="RefSeq" id="WP_000241461.1">
    <property type="nucleotide sequence ID" value="NZ_CMPU01000140.1"/>
</dbReference>
<evidence type="ECO:0000313" key="7">
    <source>
        <dbReference type="EMBL" id="SME47810.1"/>
    </source>
</evidence>
<evidence type="ECO:0000313" key="6">
    <source>
        <dbReference type="EMBL" id="MDG0942928.1"/>
    </source>
</evidence>
<evidence type="ECO:0000256" key="1">
    <source>
        <dbReference type="ARBA" id="ARBA00022630"/>
    </source>
</evidence>
<organism evidence="5 9">
    <name type="scientific">Bacillus paranthracis</name>
    <dbReference type="NCBI Taxonomy" id="2026186"/>
    <lineage>
        <taxon>Bacteria</taxon>
        <taxon>Bacillati</taxon>
        <taxon>Bacillota</taxon>
        <taxon>Bacilli</taxon>
        <taxon>Bacillales</taxon>
        <taxon>Bacillaceae</taxon>
        <taxon>Bacillus</taxon>
        <taxon>Bacillus cereus group</taxon>
    </lineage>
</organism>
<gene>
    <name evidence="7" type="ORF">BACERE00174_05756</name>
    <name evidence="5" type="ORF">FYW06_18995</name>
    <name evidence="6" type="ORF">P6U22_17185</name>
</gene>
<evidence type="ECO:0000259" key="4">
    <source>
        <dbReference type="PROSITE" id="PS51387"/>
    </source>
</evidence>
<keyword evidence="10" id="KW-1185">Reference proteome</keyword>
<dbReference type="InterPro" id="IPR016164">
    <property type="entry name" value="FAD-linked_Oxase-like_C"/>
</dbReference>
<comment type="caution">
    <text evidence="5">The sequence shown here is derived from an EMBL/GenBank/DDBJ whole genome shotgun (WGS) entry which is preliminary data.</text>
</comment>
<proteinExistence type="predicted"/>
<dbReference type="Proteomes" id="UP000194422">
    <property type="component" value="Unassembled WGS sequence"/>
</dbReference>
<reference evidence="5 9" key="2">
    <citation type="submission" date="2019-09" db="EMBL/GenBank/DDBJ databases">
        <authorList>
            <person name="Geng P."/>
            <person name="Wan X."/>
            <person name="Zhou G."/>
            <person name="Yuan Z."/>
            <person name="Hu X."/>
        </authorList>
    </citation>
    <scope>NUCLEOTIDE SEQUENCE [LARGE SCALE GENOMIC DNA]</scope>
    <source>
        <strain evidence="5 9">EFR-4</strain>
    </source>
</reference>
<dbReference type="InterPro" id="IPR016166">
    <property type="entry name" value="FAD-bd_PCMH"/>
</dbReference>
<dbReference type="AlphaFoldDB" id="A0A5M9GNP5"/>
<dbReference type="EMBL" id="FWYW01000106">
    <property type="protein sequence ID" value="SME47810.1"/>
    <property type="molecule type" value="Genomic_DNA"/>
</dbReference>
<dbReference type="InterPro" id="IPR006094">
    <property type="entry name" value="Oxid_FAD_bind_N"/>
</dbReference>
<keyword evidence="1" id="KW-0285">Flavoprotein</keyword>
<reference evidence="7 8" key="1">
    <citation type="submission" date="2017-04" db="EMBL/GenBank/DDBJ databases">
        <authorList>
            <person name="Criscuolo A."/>
        </authorList>
    </citation>
    <scope>NUCLEOTIDE SEQUENCE [LARGE SCALE GENOMIC DNA]</scope>
    <source>
        <strain evidence="7">16-00174</strain>
    </source>
</reference>
<dbReference type="GeneID" id="75083654"/>
<dbReference type="InterPro" id="IPR051914">
    <property type="entry name" value="FAD-linked_OxidoTrans_Type4"/>
</dbReference>
<dbReference type="Pfam" id="PF02913">
    <property type="entry name" value="FAD-oxidase_C"/>
    <property type="match status" value="1"/>
</dbReference>
<dbReference type="GO" id="GO:0016491">
    <property type="term" value="F:oxidoreductase activity"/>
    <property type="evidence" value="ECO:0007669"/>
    <property type="project" value="UniProtKB-KW"/>
</dbReference>
<evidence type="ECO:0000313" key="9">
    <source>
        <dbReference type="Proteomes" id="UP000325411"/>
    </source>
</evidence>
<keyword evidence="3 7" id="KW-0560">Oxidoreductase</keyword>
<dbReference type="PROSITE" id="PS51387">
    <property type="entry name" value="FAD_PCMH"/>
    <property type="match status" value="1"/>
</dbReference>